<reference evidence="5" key="1">
    <citation type="journal article" date="2015" name="PLoS ONE">
        <title>Comprehensive Evaluation of Toxoplasma gondii VEG and Neospora caninum LIV Genomes with Tachyzoite Stage Transcriptome and Proteome Defines Novel Transcript Features.</title>
        <authorList>
            <person name="Ramaprasad A."/>
            <person name="Mourier T."/>
            <person name="Naeem R."/>
            <person name="Malas T.B."/>
            <person name="Moussa E."/>
            <person name="Panigrahi A."/>
            <person name="Vermont S.J."/>
            <person name="Otto T.D."/>
            <person name="Wastling J."/>
            <person name="Pain A."/>
        </authorList>
    </citation>
    <scope>NUCLEOTIDE SEQUENCE</scope>
    <source>
        <strain evidence="5">Liverpool</strain>
    </source>
</reference>
<feature type="compositionally biased region" description="Low complexity" evidence="4">
    <location>
        <begin position="42"/>
        <end position="60"/>
    </location>
</feature>
<dbReference type="InterPro" id="IPR011053">
    <property type="entry name" value="Single_hybrid_motif"/>
</dbReference>
<feature type="compositionally biased region" description="Polar residues" evidence="4">
    <location>
        <begin position="61"/>
        <end position="70"/>
    </location>
</feature>
<evidence type="ECO:0000256" key="1">
    <source>
        <dbReference type="ARBA" id="ARBA00010764"/>
    </source>
</evidence>
<evidence type="ECO:0000256" key="4">
    <source>
        <dbReference type="SAM" id="MobiDB-lite"/>
    </source>
</evidence>
<dbReference type="AlphaFoldDB" id="A0A0F7U738"/>
<dbReference type="EMBL" id="LN714477">
    <property type="protein sequence ID" value="CEL64906.1"/>
    <property type="molecule type" value="Genomic_DNA"/>
</dbReference>
<name>A0A0F7U738_NEOCL</name>
<evidence type="ECO:0000256" key="2">
    <source>
        <dbReference type="ARBA" id="ARBA00019325"/>
    </source>
</evidence>
<evidence type="ECO:0000256" key="3">
    <source>
        <dbReference type="ARBA" id="ARBA00030463"/>
    </source>
</evidence>
<dbReference type="PANTHER" id="PTHR13651:SF0">
    <property type="entry name" value="PROTEIN ABITRAM"/>
    <property type="match status" value="1"/>
</dbReference>
<feature type="compositionally biased region" description="Basic residues" evidence="4">
    <location>
        <begin position="138"/>
        <end position="149"/>
    </location>
</feature>
<dbReference type="InterPro" id="IPR033753">
    <property type="entry name" value="GCV_H/Fam206"/>
</dbReference>
<dbReference type="Pfam" id="PF01597">
    <property type="entry name" value="GCV_H"/>
    <property type="match status" value="1"/>
</dbReference>
<feature type="region of interest" description="Disordered" evidence="4">
    <location>
        <begin position="117"/>
        <end position="265"/>
    </location>
</feature>
<feature type="compositionally biased region" description="Low complexity" evidence="4">
    <location>
        <begin position="223"/>
        <end position="249"/>
    </location>
</feature>
<gene>
    <name evidence="5" type="ORF">BN1204_007750</name>
</gene>
<feature type="region of interest" description="Disordered" evidence="4">
    <location>
        <begin position="577"/>
        <end position="699"/>
    </location>
</feature>
<comment type="similarity">
    <text evidence="1">Belongs to the ABITRAM family.</text>
</comment>
<feature type="compositionally biased region" description="Low complexity" evidence="4">
    <location>
        <begin position="496"/>
        <end position="527"/>
    </location>
</feature>
<proteinExistence type="inferred from homology"/>
<dbReference type="Gene3D" id="2.40.50.100">
    <property type="match status" value="1"/>
</dbReference>
<feature type="compositionally biased region" description="Acidic residues" evidence="4">
    <location>
        <begin position="737"/>
        <end position="748"/>
    </location>
</feature>
<feature type="compositionally biased region" description="Basic and acidic residues" evidence="4">
    <location>
        <begin position="18"/>
        <end position="40"/>
    </location>
</feature>
<feature type="compositionally biased region" description="Basic and acidic residues" evidence="4">
    <location>
        <begin position="599"/>
        <end position="614"/>
    </location>
</feature>
<sequence>MQVEDEEKEPAAGAECMACHRDTQRGQRQMEDSSVNRDPETASSAPAVSSSASSSVASSSFTGVPTTTSDRLCLTAPPTATELSLQASHENAAAWPRLCFFVRHEVGDESNQRICAREANRESESAPFRRQSGDKHAGKPWHRKPSRRGGRGERGSHTRNEAHAHTPRRGGEGAGDKGADSGVFLAREGDSSKESLAASPETHAGTWQKDGEEARPGGDGACASVSSPVSARTSSSGSSSVPCAPSSSSLTHSRRDLPVKSGSGEYEAQAIANPASGPGSSRGRFSLVYLHPHPDGVVASLPQLCASACSASAVLRALWHEHPSEAKSERNLEKARLEARDARGYVAARRASKAETADSSLSYPSFRTSVDDVEDALRRSMENIGAVTREASAALAGQPVSAWASTIHKMMEGYVEKQYMLPPVDLGAAKKKEETQISLATRFVDSTSEGRRPVAVPLTLTEHYAFRQFNGLVVVGLSARGLSPDSCTSGVEEQHSSTSLPSSSESAARPPLSSSSSEPASRPGRPAGRWWRRVHLAVRDGVSRNCVSGKRKKGAFFLQADTLVAVLSFEERISFSDKQPKAGQATARGATPAPGSREGGNRERHGSQRDRANGELHAASISPERSDGDNQAGQEGQAETDEAVSASSLAADSAAVSAAVSSPPLAKEEEAEAARAGEECQDGEPQIEPKKRGKARRRKRPLADNVVLWATESGVEKRERDDGEDQDEWKRAREGMPEDEGAEDVETDEAGRRWQWLSRRVPIYACIRGMLLEFNSAVVERPELLLSQPEQDGWLLILQLPKRDKMQSLPSRSPLST</sequence>
<feature type="compositionally biased region" description="Low complexity" evidence="4">
    <location>
        <begin position="643"/>
        <end position="665"/>
    </location>
</feature>
<organism evidence="5">
    <name type="scientific">Neospora caninum (strain Liverpool)</name>
    <dbReference type="NCBI Taxonomy" id="572307"/>
    <lineage>
        <taxon>Eukaryota</taxon>
        <taxon>Sar</taxon>
        <taxon>Alveolata</taxon>
        <taxon>Apicomplexa</taxon>
        <taxon>Conoidasida</taxon>
        <taxon>Coccidia</taxon>
        <taxon>Eucoccidiorida</taxon>
        <taxon>Eimeriorina</taxon>
        <taxon>Sarcocystidae</taxon>
        <taxon>Neospora</taxon>
    </lineage>
</organism>
<dbReference type="SUPFAM" id="SSF51230">
    <property type="entry name" value="Single hybrid motif"/>
    <property type="match status" value="1"/>
</dbReference>
<feature type="region of interest" description="Disordered" evidence="4">
    <location>
        <begin position="485"/>
        <end position="527"/>
    </location>
</feature>
<dbReference type="PANTHER" id="PTHR13651">
    <property type="entry name" value="PROTEIN ABITRAM"/>
    <property type="match status" value="1"/>
</dbReference>
<feature type="compositionally biased region" description="Basic and acidic residues" evidence="4">
    <location>
        <begin position="666"/>
        <end position="678"/>
    </location>
</feature>
<dbReference type="InterPro" id="IPR039169">
    <property type="entry name" value="Abitram"/>
</dbReference>
<feature type="region of interest" description="Disordered" evidence="4">
    <location>
        <begin position="714"/>
        <end position="749"/>
    </location>
</feature>
<evidence type="ECO:0000313" key="5">
    <source>
        <dbReference type="EMBL" id="CEL64906.1"/>
    </source>
</evidence>
<feature type="region of interest" description="Disordered" evidence="4">
    <location>
        <begin position="1"/>
        <end position="73"/>
    </location>
</feature>
<feature type="compositionally biased region" description="Basic and acidic residues" evidence="4">
    <location>
        <begin position="150"/>
        <end position="179"/>
    </location>
</feature>
<accession>A0A0F7U738</accession>
<protein>
    <recommendedName>
        <fullName evidence="2">Protein Abitram</fullName>
    </recommendedName>
    <alternativeName>
        <fullName evidence="3">Actin-binding transcription modulator</fullName>
    </alternativeName>
</protein>